<dbReference type="GO" id="GO:0016887">
    <property type="term" value="F:ATP hydrolysis activity"/>
    <property type="evidence" value="ECO:0007669"/>
    <property type="project" value="InterPro"/>
</dbReference>
<proteinExistence type="inferred from homology"/>
<evidence type="ECO:0000313" key="6">
    <source>
        <dbReference type="EMBL" id="RDU73571.1"/>
    </source>
</evidence>
<protein>
    <recommendedName>
        <fullName evidence="5">ABC transporter domain-containing protein</fullName>
    </recommendedName>
</protein>
<dbReference type="Gene3D" id="3.40.50.300">
    <property type="entry name" value="P-loop containing nucleotide triphosphate hydrolases"/>
    <property type="match status" value="1"/>
</dbReference>
<dbReference type="PANTHER" id="PTHR42734">
    <property type="entry name" value="METAL TRANSPORT SYSTEM ATP-BINDING PROTEIN TM_0124-RELATED"/>
    <property type="match status" value="1"/>
</dbReference>
<evidence type="ECO:0000256" key="1">
    <source>
        <dbReference type="ARBA" id="ARBA00005417"/>
    </source>
</evidence>
<dbReference type="InterPro" id="IPR017871">
    <property type="entry name" value="ABC_transporter-like_CS"/>
</dbReference>
<evidence type="ECO:0000256" key="2">
    <source>
        <dbReference type="ARBA" id="ARBA00022448"/>
    </source>
</evidence>
<dbReference type="AlphaFoldDB" id="A0A3D8J9L3"/>
<keyword evidence="4" id="KW-0067">ATP-binding</keyword>
<dbReference type="InterPro" id="IPR050153">
    <property type="entry name" value="Metal_Ion_Import_ABC"/>
</dbReference>
<dbReference type="InterPro" id="IPR003439">
    <property type="entry name" value="ABC_transporter-like_ATP-bd"/>
</dbReference>
<dbReference type="GO" id="GO:0005524">
    <property type="term" value="F:ATP binding"/>
    <property type="evidence" value="ECO:0007669"/>
    <property type="project" value="UniProtKB-KW"/>
</dbReference>
<dbReference type="Proteomes" id="UP000256695">
    <property type="component" value="Unassembled WGS sequence"/>
</dbReference>
<dbReference type="PANTHER" id="PTHR42734:SF6">
    <property type="entry name" value="MOLYBDATE IMPORT ATP-BINDING PROTEIN MOLC"/>
    <property type="match status" value="1"/>
</dbReference>
<dbReference type="RefSeq" id="WP_115579043.1">
    <property type="nucleotide sequence ID" value="NZ_NXLX01000009.1"/>
</dbReference>
<gene>
    <name evidence="6" type="ORF">CQA57_04505</name>
</gene>
<comment type="caution">
    <text evidence="6">The sequence shown here is derived from an EMBL/GenBank/DDBJ whole genome shotgun (WGS) entry which is preliminary data.</text>
</comment>
<dbReference type="SMART" id="SM00382">
    <property type="entry name" value="AAA"/>
    <property type="match status" value="1"/>
</dbReference>
<evidence type="ECO:0000259" key="5">
    <source>
        <dbReference type="PROSITE" id="PS50893"/>
    </source>
</evidence>
<keyword evidence="2" id="KW-0813">Transport</keyword>
<accession>A0A3D8J9L3</accession>
<dbReference type="PROSITE" id="PS50893">
    <property type="entry name" value="ABC_TRANSPORTER_2"/>
    <property type="match status" value="1"/>
</dbReference>
<dbReference type="CDD" id="cd03214">
    <property type="entry name" value="ABC_Iron-Siderophores_B12_Hemin"/>
    <property type="match status" value="1"/>
</dbReference>
<dbReference type="EMBL" id="NXLX01000009">
    <property type="protein sequence ID" value="RDU73571.1"/>
    <property type="molecule type" value="Genomic_DNA"/>
</dbReference>
<keyword evidence="3" id="KW-0547">Nucleotide-binding</keyword>
<reference evidence="6 7" key="1">
    <citation type="submission" date="2018-04" db="EMBL/GenBank/DDBJ databases">
        <title>Novel Campyloabacter and Helicobacter Species and Strains.</title>
        <authorList>
            <person name="Mannion A.J."/>
            <person name="Shen Z."/>
            <person name="Fox J.G."/>
        </authorList>
    </citation>
    <scope>NUCLEOTIDE SEQUENCE [LARGE SCALE GENOMIC DNA]</scope>
    <source>
        <strain evidence="6 7">MIT 04-9362</strain>
    </source>
</reference>
<sequence length="254" mass="29011">MNSLKICNLSVKRSGNEILKDISLELYPSELTAMLALNGSGKSTLMESVIGGLDIFKGEIFFNTINIQTLSSLERSKIIAFVPQKFECAFDYNVLDFISFGANNEFKWYENPNKQVLQHARDILKDLGILDFEKYSLQSLSGGQKQMVLLARALLQKSKVLLLDEPTAWLDLKNQRIFFDILIKKIKEYKLCALINIHDPNIVCKYADRVYMIKDGKNLYSGDVQTVMTQEKLSTLYDIPIKVEKLNSQIFIFS</sequence>
<dbReference type="Pfam" id="PF00005">
    <property type="entry name" value="ABC_tran"/>
    <property type="match status" value="1"/>
</dbReference>
<feature type="domain" description="ABC transporter" evidence="5">
    <location>
        <begin position="4"/>
        <end position="240"/>
    </location>
</feature>
<evidence type="ECO:0000256" key="4">
    <source>
        <dbReference type="ARBA" id="ARBA00022840"/>
    </source>
</evidence>
<dbReference type="InterPro" id="IPR003593">
    <property type="entry name" value="AAA+_ATPase"/>
</dbReference>
<evidence type="ECO:0000313" key="7">
    <source>
        <dbReference type="Proteomes" id="UP000256695"/>
    </source>
</evidence>
<evidence type="ECO:0000256" key="3">
    <source>
        <dbReference type="ARBA" id="ARBA00022741"/>
    </source>
</evidence>
<organism evidence="6 7">
    <name type="scientific">Helicobacter anseris</name>
    <dbReference type="NCBI Taxonomy" id="375926"/>
    <lineage>
        <taxon>Bacteria</taxon>
        <taxon>Pseudomonadati</taxon>
        <taxon>Campylobacterota</taxon>
        <taxon>Epsilonproteobacteria</taxon>
        <taxon>Campylobacterales</taxon>
        <taxon>Helicobacteraceae</taxon>
        <taxon>Helicobacter</taxon>
    </lineage>
</organism>
<dbReference type="OrthoDB" id="5515229at2"/>
<dbReference type="SUPFAM" id="SSF52540">
    <property type="entry name" value="P-loop containing nucleoside triphosphate hydrolases"/>
    <property type="match status" value="1"/>
</dbReference>
<dbReference type="PROSITE" id="PS00211">
    <property type="entry name" value="ABC_TRANSPORTER_1"/>
    <property type="match status" value="1"/>
</dbReference>
<comment type="similarity">
    <text evidence="1">Belongs to the ABC transporter superfamily.</text>
</comment>
<keyword evidence="7" id="KW-1185">Reference proteome</keyword>
<dbReference type="InterPro" id="IPR027417">
    <property type="entry name" value="P-loop_NTPase"/>
</dbReference>
<name>A0A3D8J9L3_9HELI</name>